<feature type="region of interest" description="Disordered" evidence="1">
    <location>
        <begin position="110"/>
        <end position="137"/>
    </location>
</feature>
<reference evidence="3 4" key="1">
    <citation type="journal article" date="2021" name="Elife">
        <title>Chloroplast acquisition without the gene transfer in kleptoplastic sea slugs, Plakobranchus ocellatus.</title>
        <authorList>
            <person name="Maeda T."/>
            <person name="Takahashi S."/>
            <person name="Yoshida T."/>
            <person name="Shimamura S."/>
            <person name="Takaki Y."/>
            <person name="Nagai Y."/>
            <person name="Toyoda A."/>
            <person name="Suzuki Y."/>
            <person name="Arimoto A."/>
            <person name="Ishii H."/>
            <person name="Satoh N."/>
            <person name="Nishiyama T."/>
            <person name="Hasebe M."/>
            <person name="Maruyama T."/>
            <person name="Minagawa J."/>
            <person name="Obokata J."/>
            <person name="Shigenobu S."/>
        </authorList>
    </citation>
    <scope>NUCLEOTIDE SEQUENCE [LARGE SCALE GENOMIC DNA]</scope>
</reference>
<organism evidence="3 4">
    <name type="scientific">Elysia marginata</name>
    <dbReference type="NCBI Taxonomy" id="1093978"/>
    <lineage>
        <taxon>Eukaryota</taxon>
        <taxon>Metazoa</taxon>
        <taxon>Spiralia</taxon>
        <taxon>Lophotrochozoa</taxon>
        <taxon>Mollusca</taxon>
        <taxon>Gastropoda</taxon>
        <taxon>Heterobranchia</taxon>
        <taxon>Euthyneura</taxon>
        <taxon>Panpulmonata</taxon>
        <taxon>Sacoglossa</taxon>
        <taxon>Placobranchoidea</taxon>
        <taxon>Plakobranchidae</taxon>
        <taxon>Elysia</taxon>
    </lineage>
</organism>
<keyword evidence="2" id="KW-0472">Membrane</keyword>
<gene>
    <name evidence="3" type="ORF">ElyMa_001374400</name>
</gene>
<comment type="caution">
    <text evidence="3">The sequence shown here is derived from an EMBL/GenBank/DDBJ whole genome shotgun (WGS) entry which is preliminary data.</text>
</comment>
<dbReference type="GO" id="GO:0001764">
    <property type="term" value="P:neuron migration"/>
    <property type="evidence" value="ECO:0007669"/>
    <property type="project" value="TreeGrafter"/>
</dbReference>
<name>A0AAV4IVP1_9GAST</name>
<protein>
    <submittedName>
        <fullName evidence="3">Dyslexia-associated protein KIAA0319</fullName>
    </submittedName>
</protein>
<feature type="transmembrane region" description="Helical" evidence="2">
    <location>
        <begin position="20"/>
        <end position="45"/>
    </location>
</feature>
<evidence type="ECO:0000313" key="4">
    <source>
        <dbReference type="Proteomes" id="UP000762676"/>
    </source>
</evidence>
<dbReference type="InterPro" id="IPR029865">
    <property type="entry name" value="KIAA0319-like"/>
</dbReference>
<evidence type="ECO:0000313" key="3">
    <source>
        <dbReference type="EMBL" id="GFS12576.1"/>
    </source>
</evidence>
<keyword evidence="4" id="KW-1185">Reference proteome</keyword>
<keyword evidence="2" id="KW-1133">Transmembrane helix</keyword>
<dbReference type="EMBL" id="BMAT01002732">
    <property type="protein sequence ID" value="GFS12576.1"/>
    <property type="molecule type" value="Genomic_DNA"/>
</dbReference>
<sequence>MPNLFASSVFGTETNCDWSILYVVIICFIILVSTISIIWAIVCCFSSKKCKLKLKPKKRHRYSLLREADNDSDKDKIEMMAKAKSQNSSVMISESDLSSDEETLFISSTNKRLPNGINGKATANGSKASSYRTKLKT</sequence>
<evidence type="ECO:0000256" key="2">
    <source>
        <dbReference type="SAM" id="Phobius"/>
    </source>
</evidence>
<evidence type="ECO:0000256" key="1">
    <source>
        <dbReference type="SAM" id="MobiDB-lite"/>
    </source>
</evidence>
<feature type="compositionally biased region" description="Polar residues" evidence="1">
    <location>
        <begin position="121"/>
        <end position="137"/>
    </location>
</feature>
<dbReference type="GO" id="GO:0031410">
    <property type="term" value="C:cytoplasmic vesicle"/>
    <property type="evidence" value="ECO:0007669"/>
    <property type="project" value="TreeGrafter"/>
</dbReference>
<keyword evidence="2" id="KW-0812">Transmembrane</keyword>
<dbReference type="AlphaFoldDB" id="A0AAV4IVP1"/>
<dbReference type="PANTHER" id="PTHR46182:SF2">
    <property type="entry name" value="FI19480P1"/>
    <property type="match status" value="1"/>
</dbReference>
<accession>A0AAV4IVP1</accession>
<dbReference type="PANTHER" id="PTHR46182">
    <property type="entry name" value="FI19480P1"/>
    <property type="match status" value="1"/>
</dbReference>
<dbReference type="Proteomes" id="UP000762676">
    <property type="component" value="Unassembled WGS sequence"/>
</dbReference>
<dbReference type="GO" id="GO:0016020">
    <property type="term" value="C:membrane"/>
    <property type="evidence" value="ECO:0007669"/>
    <property type="project" value="TreeGrafter"/>
</dbReference>
<proteinExistence type="predicted"/>